<name>A0ABM6WAS3_9BACT</name>
<dbReference type="Proteomes" id="UP000246099">
    <property type="component" value="Chromosome"/>
</dbReference>
<feature type="transmembrane region" description="Helical" evidence="2">
    <location>
        <begin position="32"/>
        <end position="50"/>
    </location>
</feature>
<feature type="domain" description="Prokaryotic YEATS" evidence="4">
    <location>
        <begin position="209"/>
        <end position="281"/>
    </location>
</feature>
<organism evidence="5 6">
    <name type="scientific">Chitinophaga alhagiae</name>
    <dbReference type="NCBI Taxonomy" id="2203219"/>
    <lineage>
        <taxon>Bacteria</taxon>
        <taxon>Pseudomonadati</taxon>
        <taxon>Bacteroidota</taxon>
        <taxon>Chitinophagia</taxon>
        <taxon>Chitinophagales</taxon>
        <taxon>Chitinophagaceae</taxon>
        <taxon>Chitinophaga</taxon>
    </lineage>
</organism>
<keyword evidence="6" id="KW-1185">Reference proteome</keyword>
<proteinExistence type="predicted"/>
<sequence length="294" mass="32637">MIMLAAGVFGGIVSFLLPANESADTGRKLKPWWQCVILGIGATVLVPLFLEFAQSKLLDNGYLAWSWKNPDVPDATVLTKDYLLYAAYCLLAASAGFKFINMLISNVVKDEQFNKLKTEKEELEKQSIKRIKNNQSESLKEEENILKKVPVSRSLESAADSDKLRNAIAGLPPIKDPNDPQKGRFGGKPERNGRRLTARVAASAIPGFYNVELRVESTDPQKPLNAPVIFYIHDSFTPSVYTVKPEEFENGVAVDNEILSYGAFTAGVMADNGDTLLELDLSEDSKFPKEFRMR</sequence>
<evidence type="ECO:0000313" key="5">
    <source>
        <dbReference type="EMBL" id="AWO00998.1"/>
    </source>
</evidence>
<feature type="region of interest" description="Disordered" evidence="1">
    <location>
        <begin position="166"/>
        <end position="193"/>
    </location>
</feature>
<accession>A0ABM6WAS3</accession>
<feature type="transmembrane region" description="Helical" evidence="2">
    <location>
        <begin position="82"/>
        <end position="104"/>
    </location>
</feature>
<dbReference type="Pfam" id="PF20305">
    <property type="entry name" value="pYEATS"/>
    <property type="match status" value="1"/>
</dbReference>
<feature type="compositionally biased region" description="Basic and acidic residues" evidence="1">
    <location>
        <begin position="176"/>
        <end position="193"/>
    </location>
</feature>
<feature type="domain" description="YEATS-Like-Associating Three TM" evidence="3">
    <location>
        <begin position="1"/>
        <end position="117"/>
    </location>
</feature>
<dbReference type="InterPro" id="IPR046890">
    <property type="entry name" value="YLATT"/>
</dbReference>
<dbReference type="Pfam" id="PF20303">
    <property type="entry name" value="YLATT"/>
    <property type="match status" value="1"/>
</dbReference>
<keyword evidence="2" id="KW-0812">Transmembrane</keyword>
<dbReference type="EMBL" id="CP029600">
    <property type="protein sequence ID" value="AWO00998.1"/>
    <property type="molecule type" value="Genomic_DNA"/>
</dbReference>
<gene>
    <name evidence="5" type="ORF">DLD77_04430</name>
</gene>
<evidence type="ECO:0000256" key="1">
    <source>
        <dbReference type="SAM" id="MobiDB-lite"/>
    </source>
</evidence>
<evidence type="ECO:0000256" key="2">
    <source>
        <dbReference type="SAM" id="Phobius"/>
    </source>
</evidence>
<keyword evidence="2" id="KW-0472">Membrane</keyword>
<evidence type="ECO:0000313" key="6">
    <source>
        <dbReference type="Proteomes" id="UP000246099"/>
    </source>
</evidence>
<keyword evidence="2" id="KW-1133">Transmembrane helix</keyword>
<evidence type="ECO:0000259" key="4">
    <source>
        <dbReference type="Pfam" id="PF20305"/>
    </source>
</evidence>
<dbReference type="InterPro" id="IPR046888">
    <property type="entry name" value="pYEATS"/>
</dbReference>
<protein>
    <submittedName>
        <fullName evidence="5">Uncharacterized protein</fullName>
    </submittedName>
</protein>
<reference evidence="5 6" key="1">
    <citation type="submission" date="2018-05" db="EMBL/GenBank/DDBJ databases">
        <title>Chitinophaga sp. nov., isolated from rhizosphere soil of Alhagi.</title>
        <authorList>
            <person name="Liu Y."/>
        </authorList>
    </citation>
    <scope>NUCLEOTIDE SEQUENCE [LARGE SCALE GENOMIC DNA]</scope>
    <source>
        <strain evidence="5 6">T22</strain>
    </source>
</reference>
<evidence type="ECO:0000259" key="3">
    <source>
        <dbReference type="Pfam" id="PF20303"/>
    </source>
</evidence>